<dbReference type="AlphaFoldDB" id="A0A225W2E6"/>
<evidence type="ECO:0000256" key="4">
    <source>
        <dbReference type="ARBA" id="ARBA00022729"/>
    </source>
</evidence>
<dbReference type="Pfam" id="PF16810">
    <property type="entry name" value="RXLR"/>
    <property type="match status" value="1"/>
</dbReference>
<dbReference type="Proteomes" id="UP000198211">
    <property type="component" value="Unassembled WGS sequence"/>
</dbReference>
<evidence type="ECO:0000313" key="7">
    <source>
        <dbReference type="Proteomes" id="UP000198211"/>
    </source>
</evidence>
<comment type="caution">
    <text evidence="6">The sequence shown here is derived from an EMBL/GenBank/DDBJ whole genome shotgun (WGS) entry which is preliminary data.</text>
</comment>
<organism evidence="6 7">
    <name type="scientific">Phytophthora megakarya</name>
    <dbReference type="NCBI Taxonomy" id="4795"/>
    <lineage>
        <taxon>Eukaryota</taxon>
        <taxon>Sar</taxon>
        <taxon>Stramenopiles</taxon>
        <taxon>Oomycota</taxon>
        <taxon>Peronosporomycetes</taxon>
        <taxon>Peronosporales</taxon>
        <taxon>Peronosporaceae</taxon>
        <taxon>Phytophthora</taxon>
    </lineage>
</organism>
<name>A0A225W2E6_9STRA</name>
<evidence type="ECO:0000313" key="6">
    <source>
        <dbReference type="EMBL" id="OWZ11722.1"/>
    </source>
</evidence>
<evidence type="ECO:0000256" key="1">
    <source>
        <dbReference type="ARBA" id="ARBA00004613"/>
    </source>
</evidence>
<feature type="chain" id="PRO_5028517209" description="RxLR effector protein" evidence="5">
    <location>
        <begin position="21"/>
        <end position="132"/>
    </location>
</feature>
<dbReference type="EMBL" id="NBNE01002044">
    <property type="protein sequence ID" value="OWZ11722.1"/>
    <property type="molecule type" value="Genomic_DNA"/>
</dbReference>
<dbReference type="OrthoDB" id="144003at2759"/>
<reference evidence="7" key="1">
    <citation type="submission" date="2017-03" db="EMBL/GenBank/DDBJ databases">
        <title>Phytopthora megakarya and P. palmivora, two closely related causual agents of cacao black pod achieved similar genome size and gene model numbers by different mechanisms.</title>
        <authorList>
            <person name="Ali S."/>
            <person name="Shao J."/>
            <person name="Larry D.J."/>
            <person name="Kronmiller B."/>
            <person name="Shen D."/>
            <person name="Strem M.D."/>
            <person name="Melnick R.L."/>
            <person name="Guiltinan M.J."/>
            <person name="Tyler B.M."/>
            <person name="Meinhardt L.W."/>
            <person name="Bailey B.A."/>
        </authorList>
    </citation>
    <scope>NUCLEOTIDE SEQUENCE [LARGE SCALE GENOMIC DNA]</scope>
    <source>
        <strain evidence="7">zdho120</strain>
    </source>
</reference>
<comment type="function">
    <text evidence="5">Effector that suppresses plant defense responses during pathogen infection.</text>
</comment>
<protein>
    <recommendedName>
        <fullName evidence="5">RxLR effector protein</fullName>
    </recommendedName>
</protein>
<proteinExistence type="inferred from homology"/>
<comment type="subcellular location">
    <subcellularLocation>
        <location evidence="1 5">Secreted</location>
    </subcellularLocation>
</comment>
<dbReference type="GO" id="GO:0005576">
    <property type="term" value="C:extracellular region"/>
    <property type="evidence" value="ECO:0007669"/>
    <property type="project" value="UniProtKB-SubCell"/>
</dbReference>
<keyword evidence="7" id="KW-1185">Reference proteome</keyword>
<comment type="domain">
    <text evidence="5">The RxLR-dEER motif acts to carry the protein into the host cell cytoplasm through binding to cell surface phosphatidylinositol-3-phosphate.</text>
</comment>
<keyword evidence="3 5" id="KW-0964">Secreted</keyword>
<gene>
    <name evidence="6" type="ORF">PHMEG_00015214</name>
</gene>
<evidence type="ECO:0000256" key="5">
    <source>
        <dbReference type="RuleBase" id="RU367124"/>
    </source>
</evidence>
<sequence>MRLRFLLVVFAMVGTDFVFATTKSAHTQHSSATRTASTHTVRVLDGTLNESNGKRFLRTSKDMDEYDSEERTVPVITYYADEITASGVRKFLRDRQVISTATSKWLENAGFSKEELANMYARYIAIAKRPSS</sequence>
<accession>A0A225W2E6</accession>
<evidence type="ECO:0000256" key="2">
    <source>
        <dbReference type="ARBA" id="ARBA00010400"/>
    </source>
</evidence>
<feature type="signal peptide" evidence="5">
    <location>
        <begin position="1"/>
        <end position="20"/>
    </location>
</feature>
<evidence type="ECO:0000256" key="3">
    <source>
        <dbReference type="ARBA" id="ARBA00022525"/>
    </source>
</evidence>
<keyword evidence="4 5" id="KW-0732">Signal</keyword>
<dbReference type="InterPro" id="IPR031825">
    <property type="entry name" value="RXLR"/>
</dbReference>
<comment type="similarity">
    <text evidence="2 5">Belongs to the RxLR effector family.</text>
</comment>